<accession>A0ABY4ECL4</accession>
<dbReference type="RefSeq" id="WP_019958843.1">
    <property type="nucleotide sequence ID" value="NZ_CP091512.1"/>
</dbReference>
<sequence>MDVLLSAKNVNAYFGQTQVLFDVNLQVARGQKIAIVGESGSGKTVLAQGIMRLNPMVSLNGNIDFLEQDLLTLSEKHLGKIRGRDIGMVFQEPMTALNPVYTVGNQIAEVYQQHLGLTAKQAWQAAIEILQETGIQDACDKVKAYPFQLSGGQRQRAMIAMAVAAQPKLLIADEPTTALDVAVQAQIVALLERLQNQYQMALLYISHDLRLVERFADEVVVMQQGHVVEQAATAQLFAQPQHVYTQDLLNARPEALNLVAAEKNSSAVVLDVQNVSVSIQQKQSWWRHSNKVLLQPLSLQLQAGKTLGIVGESGSGKTTFAKALMRLMPATGKVVVGAEDWLALGLNDLVVHRQNMQMVFQDPFSAFNPRMNMQTALLEPFFIQKSHLSPEQQQARLLEVLDDVGLPHDSLQRYPHEFSGGQRQRLAIARALVVRPKILLLDEPTSALDVRLQKQILKLLLKLQQQYDLSMVIISHDLDVIAALASDMLVLKQGCVVESGTVHEIFTAAEHPYTQELLRHLSSPIRTVLK</sequence>
<evidence type="ECO:0000256" key="3">
    <source>
        <dbReference type="ARBA" id="ARBA00022448"/>
    </source>
</evidence>
<reference evidence="9" key="2">
    <citation type="journal article" date="2022" name="Res Sq">
        <title>Evolution of multicellular longitudinally dividing oral cavity symbionts (Neisseriaceae).</title>
        <authorList>
            <person name="Nyongesa S."/>
            <person name="Weber P."/>
            <person name="Bernet E."/>
            <person name="Pullido F."/>
            <person name="Nieckarz M."/>
            <person name="Delaby M."/>
            <person name="Nieves C."/>
            <person name="Viehboeck T."/>
            <person name="Krause N."/>
            <person name="Rivera-Millot A."/>
            <person name="Nakamura A."/>
            <person name="Vischer N."/>
            <person name="VanNieuwenhze M."/>
            <person name="Brun Y."/>
            <person name="Cava F."/>
            <person name="Bulgheresi S."/>
            <person name="Veyrier F."/>
        </authorList>
    </citation>
    <scope>NUCLEOTIDE SEQUENCE</scope>
    <source>
        <strain evidence="9">SAG 1488-6</strain>
    </source>
</reference>
<dbReference type="PANTHER" id="PTHR43297:SF2">
    <property type="entry name" value="DIPEPTIDE TRANSPORT ATP-BINDING PROTEIN DPPD"/>
    <property type="match status" value="1"/>
</dbReference>
<dbReference type="PANTHER" id="PTHR43297">
    <property type="entry name" value="OLIGOPEPTIDE TRANSPORT ATP-BINDING PROTEIN APPD"/>
    <property type="match status" value="1"/>
</dbReference>
<dbReference type="InterPro" id="IPR050388">
    <property type="entry name" value="ABC_Ni/Peptide_Import"/>
</dbReference>
<organism evidence="9 10">
    <name type="scientific">Vitreoscilla stercoraria</name>
    <dbReference type="NCBI Taxonomy" id="61"/>
    <lineage>
        <taxon>Bacteria</taxon>
        <taxon>Pseudomonadati</taxon>
        <taxon>Pseudomonadota</taxon>
        <taxon>Betaproteobacteria</taxon>
        <taxon>Neisseriales</taxon>
        <taxon>Neisseriaceae</taxon>
        <taxon>Vitreoscilla</taxon>
    </lineage>
</organism>
<keyword evidence="3" id="KW-0813">Transport</keyword>
<evidence type="ECO:0000256" key="6">
    <source>
        <dbReference type="ARBA" id="ARBA00022840"/>
    </source>
</evidence>
<feature type="domain" description="ABC transporter" evidence="8">
    <location>
        <begin position="270"/>
        <end position="518"/>
    </location>
</feature>
<proteinExistence type="inferred from homology"/>
<dbReference type="PROSITE" id="PS00211">
    <property type="entry name" value="ABC_TRANSPORTER_1"/>
    <property type="match status" value="2"/>
</dbReference>
<protein>
    <submittedName>
        <fullName evidence="9">Dipeptide ABC transporter ATP-binding protein</fullName>
    </submittedName>
</protein>
<keyword evidence="7" id="KW-0472">Membrane</keyword>
<gene>
    <name evidence="9" type="ORF">LVJ81_05545</name>
</gene>
<dbReference type="InterPro" id="IPR027417">
    <property type="entry name" value="P-loop_NTPase"/>
</dbReference>
<evidence type="ECO:0000256" key="5">
    <source>
        <dbReference type="ARBA" id="ARBA00022741"/>
    </source>
</evidence>
<dbReference type="InterPro" id="IPR003439">
    <property type="entry name" value="ABC_transporter-like_ATP-bd"/>
</dbReference>
<reference evidence="9" key="1">
    <citation type="submission" date="2021-12" db="EMBL/GenBank/DDBJ databases">
        <authorList>
            <person name="Veyrier F.J."/>
        </authorList>
    </citation>
    <scope>NUCLEOTIDE SEQUENCE</scope>
    <source>
        <strain evidence="9">SAG 1488-6</strain>
    </source>
</reference>
<evidence type="ECO:0000313" key="9">
    <source>
        <dbReference type="EMBL" id="UOO93488.1"/>
    </source>
</evidence>
<dbReference type="SMART" id="SM00382">
    <property type="entry name" value="AAA"/>
    <property type="match status" value="2"/>
</dbReference>
<keyword evidence="6 9" id="KW-0067">ATP-binding</keyword>
<evidence type="ECO:0000256" key="2">
    <source>
        <dbReference type="ARBA" id="ARBA00005417"/>
    </source>
</evidence>
<comment type="similarity">
    <text evidence="2">Belongs to the ABC transporter superfamily.</text>
</comment>
<evidence type="ECO:0000313" key="10">
    <source>
        <dbReference type="Proteomes" id="UP000832034"/>
    </source>
</evidence>
<dbReference type="CDD" id="cd03257">
    <property type="entry name" value="ABC_NikE_OppD_transporters"/>
    <property type="match status" value="2"/>
</dbReference>
<comment type="subcellular location">
    <subcellularLocation>
        <location evidence="1">Cell inner membrane</location>
        <topology evidence="1">Peripheral membrane protein</topology>
    </subcellularLocation>
</comment>
<dbReference type="InterPro" id="IPR003593">
    <property type="entry name" value="AAA+_ATPase"/>
</dbReference>
<dbReference type="GO" id="GO:0005524">
    <property type="term" value="F:ATP binding"/>
    <property type="evidence" value="ECO:0007669"/>
    <property type="project" value="UniProtKB-KW"/>
</dbReference>
<name>A0ABY4ECL4_VITST</name>
<keyword evidence="10" id="KW-1185">Reference proteome</keyword>
<feature type="domain" description="ABC transporter" evidence="8">
    <location>
        <begin position="5"/>
        <end position="249"/>
    </location>
</feature>
<dbReference type="Gene3D" id="3.40.50.300">
    <property type="entry name" value="P-loop containing nucleotide triphosphate hydrolases"/>
    <property type="match status" value="2"/>
</dbReference>
<dbReference type="NCBIfam" id="NF008453">
    <property type="entry name" value="PRK11308.1"/>
    <property type="match status" value="2"/>
</dbReference>
<keyword evidence="5" id="KW-0547">Nucleotide-binding</keyword>
<dbReference type="Pfam" id="PF08352">
    <property type="entry name" value="oligo_HPY"/>
    <property type="match status" value="2"/>
</dbReference>
<evidence type="ECO:0000256" key="1">
    <source>
        <dbReference type="ARBA" id="ARBA00004417"/>
    </source>
</evidence>
<dbReference type="EMBL" id="CP091512">
    <property type="protein sequence ID" value="UOO93488.1"/>
    <property type="molecule type" value="Genomic_DNA"/>
</dbReference>
<keyword evidence="4" id="KW-1003">Cell membrane</keyword>
<dbReference type="NCBIfam" id="NF007739">
    <property type="entry name" value="PRK10419.1"/>
    <property type="match status" value="2"/>
</dbReference>
<dbReference type="Pfam" id="PF00005">
    <property type="entry name" value="ABC_tran"/>
    <property type="match status" value="2"/>
</dbReference>
<dbReference type="SUPFAM" id="SSF52540">
    <property type="entry name" value="P-loop containing nucleoside triphosphate hydrolases"/>
    <property type="match status" value="2"/>
</dbReference>
<dbReference type="InterPro" id="IPR013563">
    <property type="entry name" value="Oligopep_ABC_C"/>
</dbReference>
<dbReference type="Proteomes" id="UP000832034">
    <property type="component" value="Chromosome"/>
</dbReference>
<dbReference type="InterPro" id="IPR017871">
    <property type="entry name" value="ABC_transporter-like_CS"/>
</dbReference>
<evidence type="ECO:0000256" key="4">
    <source>
        <dbReference type="ARBA" id="ARBA00022475"/>
    </source>
</evidence>
<dbReference type="PROSITE" id="PS50893">
    <property type="entry name" value="ABC_TRANSPORTER_2"/>
    <property type="match status" value="2"/>
</dbReference>
<evidence type="ECO:0000259" key="8">
    <source>
        <dbReference type="PROSITE" id="PS50893"/>
    </source>
</evidence>
<evidence type="ECO:0000256" key="7">
    <source>
        <dbReference type="ARBA" id="ARBA00023136"/>
    </source>
</evidence>